<organism evidence="3 4">
    <name type="scientific">Plasmodiophora brassicae</name>
    <name type="common">Clubroot disease agent</name>
    <dbReference type="NCBI Taxonomy" id="37360"/>
    <lineage>
        <taxon>Eukaryota</taxon>
        <taxon>Sar</taxon>
        <taxon>Rhizaria</taxon>
        <taxon>Endomyxa</taxon>
        <taxon>Phytomyxea</taxon>
        <taxon>Plasmodiophorida</taxon>
        <taxon>Plasmodiophoridae</taxon>
        <taxon>Plasmodiophora</taxon>
    </lineage>
</organism>
<proteinExistence type="predicted"/>
<keyword evidence="3" id="KW-0496">Mitochondrion</keyword>
<feature type="compositionally biased region" description="Polar residues" evidence="1">
    <location>
        <begin position="145"/>
        <end position="157"/>
    </location>
</feature>
<name>A0A3P3YHX6_PLABS</name>
<protein>
    <submittedName>
        <fullName evidence="3">Uncharacterized protein</fullName>
    </submittedName>
</protein>
<geneLocation type="mitochondrion" evidence="3"/>
<reference evidence="3 4" key="1">
    <citation type="submission" date="2018-03" db="EMBL/GenBank/DDBJ databases">
        <authorList>
            <person name="Fogelqvist J."/>
        </authorList>
    </citation>
    <scope>NUCLEOTIDE SEQUENCE [LARGE SCALE GENOMIC DNA]</scope>
</reference>
<gene>
    <name evidence="3" type="ORF">PLBR_LOCUS6992</name>
</gene>
<evidence type="ECO:0000256" key="1">
    <source>
        <dbReference type="SAM" id="MobiDB-lite"/>
    </source>
</evidence>
<dbReference type="Proteomes" id="UP000290189">
    <property type="component" value="Unassembled WGS sequence"/>
</dbReference>
<sequence>MAPKTYVVASALAIAMYASAVLSTDNINVDHARIRRSVSARQSTRTATDYVRDAGTETGPAWLSPPRWLSRDFPSATSSSSRSSSFVTFTKRTWSTIKRTLRSNKPDRYPPNSFVPRQHSCHTASPFRNLVPPSSSEEYYGRTQGDATCAQTSSSDGSAHRNPFQDVVPHPAVRLLIRTIEFDAASLHPGALRDSFRSSYYPSKFMNVANELQKLANYDSDTLPNAGHADTKRDAMFLLKRWFRDAANNGHPLFPDAFVSCVSEQIEARGVDDPFTKCSLMKLDRGRCRVMKLLRGLAQKLIGLQSKSQLENRLTFVEFAGGLGPYIVAESCAELIRGTSYAGRLFLPEFAKWLEALK</sequence>
<evidence type="ECO:0000313" key="4">
    <source>
        <dbReference type="Proteomes" id="UP000290189"/>
    </source>
</evidence>
<feature type="chain" id="PRO_5018242243" evidence="2">
    <location>
        <begin position="24"/>
        <end position="358"/>
    </location>
</feature>
<keyword evidence="2" id="KW-0732">Signal</keyword>
<feature type="signal peptide" evidence="2">
    <location>
        <begin position="1"/>
        <end position="23"/>
    </location>
</feature>
<dbReference type="AlphaFoldDB" id="A0A3P3YHX6"/>
<evidence type="ECO:0000256" key="2">
    <source>
        <dbReference type="SAM" id="SignalP"/>
    </source>
</evidence>
<feature type="region of interest" description="Disordered" evidence="1">
    <location>
        <begin position="102"/>
        <end position="165"/>
    </location>
</feature>
<dbReference type="EMBL" id="OVEO01000012">
    <property type="protein sequence ID" value="SPQ99777.1"/>
    <property type="molecule type" value="Genomic_DNA"/>
</dbReference>
<accession>A0A3P3YHX6</accession>
<evidence type="ECO:0000313" key="3">
    <source>
        <dbReference type="EMBL" id="SPQ99777.1"/>
    </source>
</evidence>